<dbReference type="Proteomes" id="UP000039324">
    <property type="component" value="Unassembled WGS sequence"/>
</dbReference>
<keyword evidence="3" id="KW-1185">Reference proteome</keyword>
<dbReference type="EMBL" id="OVEO01000001">
    <property type="protein sequence ID" value="SPQ93184.1"/>
    <property type="molecule type" value="Genomic_DNA"/>
</dbReference>
<gene>
    <name evidence="1" type="ORF">PBRA_002148</name>
    <name evidence="2" type="ORF">PLBR_LOCUS399</name>
</gene>
<keyword evidence="2" id="KW-0496">Mitochondrion</keyword>
<dbReference type="OrthoDB" id="20282at2759"/>
<evidence type="ECO:0000313" key="1">
    <source>
        <dbReference type="EMBL" id="CEP01542.1"/>
    </source>
</evidence>
<evidence type="ECO:0008006" key="5">
    <source>
        <dbReference type="Google" id="ProtNLM"/>
    </source>
</evidence>
<dbReference type="Proteomes" id="UP000290189">
    <property type="component" value="Unassembled WGS sequence"/>
</dbReference>
<proteinExistence type="predicted"/>
<sequence length="86" mass="10114">MADDDKEAMHIQLRAFEERLRSYESLRREIDLDADNGLRRWMNIGDLFVRIPSTTIGKIIENDMRAITAEAQSLRERIHETGRVEQ</sequence>
<reference evidence="2 4" key="2">
    <citation type="submission" date="2018-03" db="EMBL/GenBank/DDBJ databases">
        <authorList>
            <person name="Fogelqvist J."/>
        </authorList>
    </citation>
    <scope>NUCLEOTIDE SEQUENCE [LARGE SCALE GENOMIC DNA]</scope>
</reference>
<protein>
    <recommendedName>
        <fullName evidence="5">P53 and DNA damage-regulated protein 1</fullName>
    </recommendedName>
</protein>
<accession>A0A0G4J1Y3</accession>
<dbReference type="AlphaFoldDB" id="A0A0G4J1Y3"/>
<evidence type="ECO:0000313" key="3">
    <source>
        <dbReference type="Proteomes" id="UP000039324"/>
    </source>
</evidence>
<organism evidence="1 3">
    <name type="scientific">Plasmodiophora brassicae</name>
    <name type="common">Clubroot disease agent</name>
    <dbReference type="NCBI Taxonomy" id="37360"/>
    <lineage>
        <taxon>Eukaryota</taxon>
        <taxon>Sar</taxon>
        <taxon>Rhizaria</taxon>
        <taxon>Endomyxa</taxon>
        <taxon>Phytomyxea</taxon>
        <taxon>Plasmodiophorida</taxon>
        <taxon>Plasmodiophoridae</taxon>
        <taxon>Plasmodiophora</taxon>
    </lineage>
</organism>
<evidence type="ECO:0000313" key="4">
    <source>
        <dbReference type="Proteomes" id="UP000290189"/>
    </source>
</evidence>
<reference evidence="1 3" key="1">
    <citation type="submission" date="2015-02" db="EMBL/GenBank/DDBJ databases">
        <authorList>
            <person name="Chooi Y.-H."/>
        </authorList>
    </citation>
    <scope>NUCLEOTIDE SEQUENCE [LARGE SCALE GENOMIC DNA]</scope>
    <source>
        <strain evidence="1">E3</strain>
    </source>
</reference>
<geneLocation type="mitochondrion" evidence="2"/>
<name>A0A0G4J1Y3_PLABS</name>
<dbReference type="EMBL" id="CDSF01000112">
    <property type="protein sequence ID" value="CEP01542.1"/>
    <property type="molecule type" value="Genomic_DNA"/>
</dbReference>
<evidence type="ECO:0000313" key="2">
    <source>
        <dbReference type="EMBL" id="SPQ93184.1"/>
    </source>
</evidence>